<keyword evidence="1" id="KW-0472">Membrane</keyword>
<sequence>MSATAQINITNLNDGRSRGSITIERTFPAILDGHMSLSEWETFCNEVDKTIAPLGGYRRSFFQKRIIGGVLSLIMFGLLMYFVTKDTYSYAYNGGPPMRVIVVGVLFAMIGLIVPISFRRLWKQCLELEEEVKRVLSNESAKRSNVSFHLRAVPMLGKVIECVVSSASVGFASGISFPAPVSAFDSLALESGLAGSNTANINGNKTIAQRLQELEEVKGMLSEQEYERKKSEIIASL</sequence>
<dbReference type="AlphaFoldDB" id="A0AAD3GZ45"/>
<keyword evidence="3" id="KW-1185">Reference proteome</keyword>
<keyword evidence="1" id="KW-0812">Transmembrane</keyword>
<protein>
    <submittedName>
        <fullName evidence="2">Uncharacterized protein</fullName>
    </submittedName>
</protein>
<dbReference type="EMBL" id="BLLK01000019">
    <property type="protein sequence ID" value="GFH44345.1"/>
    <property type="molecule type" value="Genomic_DNA"/>
</dbReference>
<feature type="transmembrane region" description="Helical" evidence="1">
    <location>
        <begin position="66"/>
        <end position="84"/>
    </location>
</feature>
<dbReference type="Proteomes" id="UP001054902">
    <property type="component" value="Unassembled WGS sequence"/>
</dbReference>
<feature type="transmembrane region" description="Helical" evidence="1">
    <location>
        <begin position="96"/>
        <end position="118"/>
    </location>
</feature>
<comment type="caution">
    <text evidence="2">The sequence shown here is derived from an EMBL/GenBank/DDBJ whole genome shotgun (WGS) entry which is preliminary data.</text>
</comment>
<keyword evidence="1" id="KW-1133">Transmembrane helix</keyword>
<evidence type="ECO:0000313" key="2">
    <source>
        <dbReference type="EMBL" id="GFH44345.1"/>
    </source>
</evidence>
<proteinExistence type="predicted"/>
<accession>A0AAD3GZ45</accession>
<organism evidence="2 3">
    <name type="scientific">Chaetoceros tenuissimus</name>
    <dbReference type="NCBI Taxonomy" id="426638"/>
    <lineage>
        <taxon>Eukaryota</taxon>
        <taxon>Sar</taxon>
        <taxon>Stramenopiles</taxon>
        <taxon>Ochrophyta</taxon>
        <taxon>Bacillariophyta</taxon>
        <taxon>Coscinodiscophyceae</taxon>
        <taxon>Chaetocerotophycidae</taxon>
        <taxon>Chaetocerotales</taxon>
        <taxon>Chaetocerotaceae</taxon>
        <taxon>Chaetoceros</taxon>
    </lineage>
</organism>
<reference evidence="2 3" key="1">
    <citation type="journal article" date="2021" name="Sci. Rep.">
        <title>The genome of the diatom Chaetoceros tenuissimus carries an ancient integrated fragment of an extant virus.</title>
        <authorList>
            <person name="Hongo Y."/>
            <person name="Kimura K."/>
            <person name="Takaki Y."/>
            <person name="Yoshida Y."/>
            <person name="Baba S."/>
            <person name="Kobayashi G."/>
            <person name="Nagasaki K."/>
            <person name="Hano T."/>
            <person name="Tomaru Y."/>
        </authorList>
    </citation>
    <scope>NUCLEOTIDE SEQUENCE [LARGE SCALE GENOMIC DNA]</scope>
    <source>
        <strain evidence="2 3">NIES-3715</strain>
    </source>
</reference>
<gene>
    <name evidence="2" type="ORF">CTEN210_00819</name>
</gene>
<evidence type="ECO:0000256" key="1">
    <source>
        <dbReference type="SAM" id="Phobius"/>
    </source>
</evidence>
<evidence type="ECO:0000313" key="3">
    <source>
        <dbReference type="Proteomes" id="UP001054902"/>
    </source>
</evidence>
<name>A0AAD3GZ45_9STRA</name>